<keyword evidence="10" id="KW-1185">Reference proteome</keyword>
<keyword evidence="5 7" id="KW-1133">Transmembrane helix</keyword>
<dbReference type="Pfam" id="PF00528">
    <property type="entry name" value="BPD_transp_1"/>
    <property type="match status" value="1"/>
</dbReference>
<dbReference type="InterPro" id="IPR035906">
    <property type="entry name" value="MetI-like_sf"/>
</dbReference>
<evidence type="ECO:0000256" key="6">
    <source>
        <dbReference type="ARBA" id="ARBA00023136"/>
    </source>
</evidence>
<evidence type="ECO:0000256" key="3">
    <source>
        <dbReference type="ARBA" id="ARBA00022475"/>
    </source>
</evidence>
<evidence type="ECO:0000259" key="8">
    <source>
        <dbReference type="PROSITE" id="PS50928"/>
    </source>
</evidence>
<comment type="similarity">
    <text evidence="7">Belongs to the binding-protein-dependent transport system permease family.</text>
</comment>
<feature type="transmembrane region" description="Helical" evidence="7">
    <location>
        <begin position="231"/>
        <end position="253"/>
    </location>
</feature>
<dbReference type="CDD" id="cd06261">
    <property type="entry name" value="TM_PBP2"/>
    <property type="match status" value="1"/>
</dbReference>
<evidence type="ECO:0000256" key="5">
    <source>
        <dbReference type="ARBA" id="ARBA00022989"/>
    </source>
</evidence>
<comment type="subcellular location">
    <subcellularLocation>
        <location evidence="1 7">Cell membrane</location>
        <topology evidence="1 7">Multi-pass membrane protein</topology>
    </subcellularLocation>
</comment>
<keyword evidence="6 7" id="KW-0472">Membrane</keyword>
<sequence length="267" mass="29472">MRRHLVLGFGVVLSLFPFYWMVVMATNSTEEILKFPPAVTPGGELMANVSKVFTEIDFFESMLNTVLAATGATVLVLLFDSLAAFTFAKFHFPGRTVLFVLLLATMMIPPQLSAIPQFVVMAQFGWVGSLKALIIPATVNAFGIFWMRQYIAGAVHDELLEAARLDGCGFLRQYWHVGLPVVRPALGFLGIYTFISVWNDYLWPLVVLVDPDRLTLQVALGQLNRTHDTDYSMVMAGTVLAVIPLLIVFLIGARNFIADLAKGAVRG</sequence>
<evidence type="ECO:0000313" key="9">
    <source>
        <dbReference type="EMBL" id="TWP49065.1"/>
    </source>
</evidence>
<dbReference type="OrthoDB" id="5179660at2"/>
<evidence type="ECO:0000256" key="4">
    <source>
        <dbReference type="ARBA" id="ARBA00022692"/>
    </source>
</evidence>
<feature type="transmembrane region" description="Helical" evidence="7">
    <location>
        <begin position="124"/>
        <end position="146"/>
    </location>
</feature>
<accession>A0A563EPC7</accession>
<comment type="caution">
    <text evidence="9">The sequence shown here is derived from an EMBL/GenBank/DDBJ whole genome shotgun (WGS) entry which is preliminary data.</text>
</comment>
<dbReference type="PANTHER" id="PTHR43744:SF12">
    <property type="entry name" value="ABC TRANSPORTER PERMEASE PROTEIN MG189-RELATED"/>
    <property type="match status" value="1"/>
</dbReference>
<keyword evidence="2 7" id="KW-0813">Transport</keyword>
<dbReference type="PANTHER" id="PTHR43744">
    <property type="entry name" value="ABC TRANSPORTER PERMEASE PROTEIN MG189-RELATED-RELATED"/>
    <property type="match status" value="1"/>
</dbReference>
<feature type="domain" description="ABC transmembrane type-1" evidence="8">
    <location>
        <begin position="62"/>
        <end position="252"/>
    </location>
</feature>
<dbReference type="EMBL" id="VOBR01000017">
    <property type="protein sequence ID" value="TWP49065.1"/>
    <property type="molecule type" value="Genomic_DNA"/>
</dbReference>
<keyword evidence="3" id="KW-1003">Cell membrane</keyword>
<evidence type="ECO:0000256" key="2">
    <source>
        <dbReference type="ARBA" id="ARBA00022448"/>
    </source>
</evidence>
<dbReference type="RefSeq" id="WP_146355242.1">
    <property type="nucleotide sequence ID" value="NZ_VOBR01000017.1"/>
</dbReference>
<reference evidence="9 10" key="1">
    <citation type="submission" date="2019-07" db="EMBL/GenBank/DDBJ databases">
        <title>Lentzea xizangensis sp. nov., isolated from Qinghai-Tibetan Plateau Soils.</title>
        <authorList>
            <person name="Huang J."/>
        </authorList>
    </citation>
    <scope>NUCLEOTIDE SEQUENCE [LARGE SCALE GENOMIC DNA]</scope>
    <source>
        <strain evidence="9 10">FXJ1.1311</strain>
    </source>
</reference>
<protein>
    <submittedName>
        <fullName evidence="9">Carbohydrate ABC transporter permease</fullName>
    </submittedName>
</protein>
<evidence type="ECO:0000256" key="7">
    <source>
        <dbReference type="RuleBase" id="RU363032"/>
    </source>
</evidence>
<proteinExistence type="inferred from homology"/>
<feature type="transmembrane region" description="Helical" evidence="7">
    <location>
        <begin position="97"/>
        <end position="118"/>
    </location>
</feature>
<keyword evidence="4 7" id="KW-0812">Transmembrane</keyword>
<dbReference type="Proteomes" id="UP000316639">
    <property type="component" value="Unassembled WGS sequence"/>
</dbReference>
<feature type="transmembrane region" description="Helical" evidence="7">
    <location>
        <begin position="174"/>
        <end position="195"/>
    </location>
</feature>
<dbReference type="Gene3D" id="1.10.3720.10">
    <property type="entry name" value="MetI-like"/>
    <property type="match status" value="1"/>
</dbReference>
<dbReference type="GO" id="GO:0005886">
    <property type="term" value="C:plasma membrane"/>
    <property type="evidence" value="ECO:0007669"/>
    <property type="project" value="UniProtKB-SubCell"/>
</dbReference>
<dbReference type="SUPFAM" id="SSF161098">
    <property type="entry name" value="MetI-like"/>
    <property type="match status" value="1"/>
</dbReference>
<organism evidence="9 10">
    <name type="scientific">Lentzea tibetensis</name>
    <dbReference type="NCBI Taxonomy" id="2591470"/>
    <lineage>
        <taxon>Bacteria</taxon>
        <taxon>Bacillati</taxon>
        <taxon>Actinomycetota</taxon>
        <taxon>Actinomycetes</taxon>
        <taxon>Pseudonocardiales</taxon>
        <taxon>Pseudonocardiaceae</taxon>
        <taxon>Lentzea</taxon>
    </lineage>
</organism>
<dbReference type="PROSITE" id="PS50928">
    <property type="entry name" value="ABC_TM1"/>
    <property type="match status" value="1"/>
</dbReference>
<name>A0A563EPC7_9PSEU</name>
<evidence type="ECO:0000313" key="10">
    <source>
        <dbReference type="Proteomes" id="UP000316639"/>
    </source>
</evidence>
<feature type="transmembrane region" description="Helical" evidence="7">
    <location>
        <begin position="66"/>
        <end position="85"/>
    </location>
</feature>
<dbReference type="AlphaFoldDB" id="A0A563EPC7"/>
<gene>
    <name evidence="9" type="ORF">FKR81_25680</name>
</gene>
<dbReference type="InterPro" id="IPR000515">
    <property type="entry name" value="MetI-like"/>
</dbReference>
<dbReference type="GO" id="GO:0055085">
    <property type="term" value="P:transmembrane transport"/>
    <property type="evidence" value="ECO:0007669"/>
    <property type="project" value="InterPro"/>
</dbReference>
<evidence type="ECO:0000256" key="1">
    <source>
        <dbReference type="ARBA" id="ARBA00004651"/>
    </source>
</evidence>